<evidence type="ECO:0000256" key="1">
    <source>
        <dbReference type="SAM" id="MobiDB-lite"/>
    </source>
</evidence>
<sequence length="91" mass="10533">MKLLTAEWRKKNPSPPKQVPKPAPVARRSNSNMRKKPQAQNNGKGKEPATKTYSQGDRILKVQQDAMKNVLQMARTMIEMKKREEARLKYQ</sequence>
<dbReference type="Proteomes" id="UP000765509">
    <property type="component" value="Unassembled WGS sequence"/>
</dbReference>
<feature type="compositionally biased region" description="Polar residues" evidence="1">
    <location>
        <begin position="28"/>
        <end position="43"/>
    </location>
</feature>
<dbReference type="EMBL" id="AVOT02000323">
    <property type="protein sequence ID" value="MBW0462305.1"/>
    <property type="molecule type" value="Genomic_DNA"/>
</dbReference>
<accession>A0A9Q3BBM5</accession>
<reference evidence="2" key="1">
    <citation type="submission" date="2021-03" db="EMBL/GenBank/DDBJ databases">
        <title>Draft genome sequence of rust myrtle Austropuccinia psidii MF-1, a brazilian biotype.</title>
        <authorList>
            <person name="Quecine M.C."/>
            <person name="Pachon D.M.R."/>
            <person name="Bonatelli M.L."/>
            <person name="Correr F.H."/>
            <person name="Franceschini L.M."/>
            <person name="Leite T.F."/>
            <person name="Margarido G.R.A."/>
            <person name="Almeida C.A."/>
            <person name="Ferrarezi J.A."/>
            <person name="Labate C.A."/>
        </authorList>
    </citation>
    <scope>NUCLEOTIDE SEQUENCE</scope>
    <source>
        <strain evidence="2">MF-1</strain>
    </source>
</reference>
<evidence type="ECO:0000313" key="3">
    <source>
        <dbReference type="Proteomes" id="UP000765509"/>
    </source>
</evidence>
<proteinExistence type="predicted"/>
<feature type="compositionally biased region" description="Pro residues" evidence="1">
    <location>
        <begin position="13"/>
        <end position="23"/>
    </location>
</feature>
<dbReference type="AlphaFoldDB" id="A0A9Q3BBM5"/>
<protein>
    <submittedName>
        <fullName evidence="2">Uncharacterized protein</fullName>
    </submittedName>
</protein>
<name>A0A9Q3BBM5_9BASI</name>
<keyword evidence="3" id="KW-1185">Reference proteome</keyword>
<feature type="region of interest" description="Disordered" evidence="1">
    <location>
        <begin position="1"/>
        <end position="56"/>
    </location>
</feature>
<evidence type="ECO:0000313" key="2">
    <source>
        <dbReference type="EMBL" id="MBW0462305.1"/>
    </source>
</evidence>
<comment type="caution">
    <text evidence="2">The sequence shown here is derived from an EMBL/GenBank/DDBJ whole genome shotgun (WGS) entry which is preliminary data.</text>
</comment>
<organism evidence="2 3">
    <name type="scientific">Austropuccinia psidii MF-1</name>
    <dbReference type="NCBI Taxonomy" id="1389203"/>
    <lineage>
        <taxon>Eukaryota</taxon>
        <taxon>Fungi</taxon>
        <taxon>Dikarya</taxon>
        <taxon>Basidiomycota</taxon>
        <taxon>Pucciniomycotina</taxon>
        <taxon>Pucciniomycetes</taxon>
        <taxon>Pucciniales</taxon>
        <taxon>Sphaerophragmiaceae</taxon>
        <taxon>Austropuccinia</taxon>
    </lineage>
</organism>
<gene>
    <name evidence="2" type="ORF">O181_002020</name>
</gene>